<dbReference type="InterPro" id="IPR000719">
    <property type="entry name" value="Prot_kinase_dom"/>
</dbReference>
<dbReference type="AlphaFoldDB" id="A0A225WDW7"/>
<dbReference type="PROSITE" id="PS00108">
    <property type="entry name" value="PROTEIN_KINASE_ST"/>
    <property type="match status" value="1"/>
</dbReference>
<dbReference type="InterPro" id="IPR001245">
    <property type="entry name" value="Ser-Thr/Tyr_kinase_cat_dom"/>
</dbReference>
<gene>
    <name evidence="4" type="ORF">PHMEG_00010751</name>
</gene>
<feature type="region of interest" description="Disordered" evidence="1">
    <location>
        <begin position="193"/>
        <end position="228"/>
    </location>
</feature>
<dbReference type="GO" id="GO:0005524">
    <property type="term" value="F:ATP binding"/>
    <property type="evidence" value="ECO:0007669"/>
    <property type="project" value="InterPro"/>
</dbReference>
<evidence type="ECO:0000259" key="3">
    <source>
        <dbReference type="PROSITE" id="PS50011"/>
    </source>
</evidence>
<keyword evidence="4" id="KW-0808">Transferase</keyword>
<evidence type="ECO:0000256" key="2">
    <source>
        <dbReference type="SAM" id="Phobius"/>
    </source>
</evidence>
<dbReference type="GO" id="GO:0004674">
    <property type="term" value="F:protein serine/threonine kinase activity"/>
    <property type="evidence" value="ECO:0007669"/>
    <property type="project" value="TreeGrafter"/>
</dbReference>
<dbReference type="InterPro" id="IPR011009">
    <property type="entry name" value="Kinase-like_dom_sf"/>
</dbReference>
<dbReference type="SUPFAM" id="SSF56112">
    <property type="entry name" value="Protein kinase-like (PK-like)"/>
    <property type="match status" value="1"/>
</dbReference>
<protein>
    <submittedName>
        <fullName evidence="4">TKL protein kinase</fullName>
    </submittedName>
</protein>
<dbReference type="InterPro" id="IPR008271">
    <property type="entry name" value="Ser/Thr_kinase_AS"/>
</dbReference>
<dbReference type="PANTHER" id="PTHR44329">
    <property type="entry name" value="SERINE/THREONINE-PROTEIN KINASE TNNI3K-RELATED"/>
    <property type="match status" value="1"/>
</dbReference>
<feature type="transmembrane region" description="Helical" evidence="2">
    <location>
        <begin position="231"/>
        <end position="258"/>
    </location>
</feature>
<feature type="compositionally biased region" description="Low complexity" evidence="1">
    <location>
        <begin position="194"/>
        <end position="208"/>
    </location>
</feature>
<dbReference type="SMART" id="SM00220">
    <property type="entry name" value="S_TKc"/>
    <property type="match status" value="1"/>
</dbReference>
<dbReference type="InterPro" id="IPR051681">
    <property type="entry name" value="Ser/Thr_Kinases-Pseudokinases"/>
</dbReference>
<dbReference type="Proteomes" id="UP000198211">
    <property type="component" value="Unassembled WGS sequence"/>
</dbReference>
<keyword evidence="2" id="KW-1133">Transmembrane helix</keyword>
<feature type="domain" description="Protein kinase" evidence="3">
    <location>
        <begin position="316"/>
        <end position="586"/>
    </location>
</feature>
<sequence length="596" mass="63997">MAEFHHFWSFYKDASCAGVPTGVFVKALNDCENQVEATGLKCVAQTNSTGVIVGYVDESCHEGDGRAGRVGGLNTLYKGEPYMAYDYYNDKCKTSYENSAAYRTNGECGSLYALGPGGVNGIQFRSATISISDANVVIAQSEGSVDGALNCPGPGGEGYYELDVDLTDLNNAQSCKRVDGKGGGFQIYNTTTDSSISASSSGSASSQSKTPGSDISSSSSSSSSTTSSSSLAIGTIVGIGCAIVIIIVAIIVLACCFLKRNKRNENANTPSMQHPFLPRGSAWTDGTTDDSEPPTLGPGLWNDNIIIANRVPRDNVSVQNLICRGGFGEIYRGTYNREPVAIKMLFPEMRSDLKKVNSFLAEAKLMAGLVHPHIVRFVGVAWGSLTDLCVLSEFMEGGDLRALLKEYEAQNHPQGINYDKIRIAYQIAQALTYLHSLSPVVIHRDLKSKNVLLTENLDAKVTDFGVSRERQERTMTAGVGTMLWMAPEVMMATHYDESADIFSFGVLLSELDLQCLPYAHARIDSVTGKKVPDAVILQKVSSGSLQVSFSTGCLASVAKLAKECVAVEPSSRPSAPMVVFRLQTIMKESFGDGYII</sequence>
<evidence type="ECO:0000256" key="1">
    <source>
        <dbReference type="SAM" id="MobiDB-lite"/>
    </source>
</evidence>
<comment type="caution">
    <text evidence="4">The sequence shown here is derived from an EMBL/GenBank/DDBJ whole genome shotgun (WGS) entry which is preliminary data.</text>
</comment>
<keyword evidence="2" id="KW-0812">Transmembrane</keyword>
<dbReference type="Gene3D" id="1.10.510.10">
    <property type="entry name" value="Transferase(Phosphotransferase) domain 1"/>
    <property type="match status" value="1"/>
</dbReference>
<name>A0A225WDW7_9STRA</name>
<evidence type="ECO:0000313" key="5">
    <source>
        <dbReference type="Proteomes" id="UP000198211"/>
    </source>
</evidence>
<feature type="compositionally biased region" description="Low complexity" evidence="1">
    <location>
        <begin position="216"/>
        <end position="228"/>
    </location>
</feature>
<proteinExistence type="predicted"/>
<evidence type="ECO:0000313" key="4">
    <source>
        <dbReference type="EMBL" id="OWZ15584.1"/>
    </source>
</evidence>
<keyword evidence="2" id="KW-0472">Membrane</keyword>
<dbReference type="PROSITE" id="PS50011">
    <property type="entry name" value="PROTEIN_KINASE_DOM"/>
    <property type="match status" value="1"/>
</dbReference>
<dbReference type="Pfam" id="PF07714">
    <property type="entry name" value="PK_Tyr_Ser-Thr"/>
    <property type="match status" value="1"/>
</dbReference>
<keyword evidence="4" id="KW-0418">Kinase</keyword>
<organism evidence="4 5">
    <name type="scientific">Phytophthora megakarya</name>
    <dbReference type="NCBI Taxonomy" id="4795"/>
    <lineage>
        <taxon>Eukaryota</taxon>
        <taxon>Sar</taxon>
        <taxon>Stramenopiles</taxon>
        <taxon>Oomycota</taxon>
        <taxon>Peronosporomycetes</taxon>
        <taxon>Peronosporales</taxon>
        <taxon>Peronosporaceae</taxon>
        <taxon>Phytophthora</taxon>
    </lineage>
</organism>
<dbReference type="EMBL" id="NBNE01001095">
    <property type="protein sequence ID" value="OWZ15584.1"/>
    <property type="molecule type" value="Genomic_DNA"/>
</dbReference>
<dbReference type="STRING" id="4795.A0A225WDW7"/>
<reference evidence="5" key="1">
    <citation type="submission" date="2017-03" db="EMBL/GenBank/DDBJ databases">
        <title>Phytopthora megakarya and P. palmivora, two closely related causual agents of cacao black pod achieved similar genome size and gene model numbers by different mechanisms.</title>
        <authorList>
            <person name="Ali S."/>
            <person name="Shao J."/>
            <person name="Larry D.J."/>
            <person name="Kronmiller B."/>
            <person name="Shen D."/>
            <person name="Strem M.D."/>
            <person name="Melnick R.L."/>
            <person name="Guiltinan M.J."/>
            <person name="Tyler B.M."/>
            <person name="Meinhardt L.W."/>
            <person name="Bailey B.A."/>
        </authorList>
    </citation>
    <scope>NUCLEOTIDE SEQUENCE [LARGE SCALE GENOMIC DNA]</scope>
    <source>
        <strain evidence="5">zdho120</strain>
    </source>
</reference>
<accession>A0A225WDW7</accession>
<keyword evidence="5" id="KW-1185">Reference proteome</keyword>
<dbReference type="OrthoDB" id="4062651at2759"/>
<dbReference type="PANTHER" id="PTHR44329:SF214">
    <property type="entry name" value="PROTEIN KINASE DOMAIN-CONTAINING PROTEIN"/>
    <property type="match status" value="1"/>
</dbReference>